<evidence type="ECO:0000256" key="6">
    <source>
        <dbReference type="SAM" id="Phobius"/>
    </source>
</evidence>
<protein>
    <submittedName>
        <fullName evidence="8">Zinc transporter ZIP14</fullName>
    </submittedName>
</protein>
<dbReference type="GO" id="GO:0005886">
    <property type="term" value="C:plasma membrane"/>
    <property type="evidence" value="ECO:0007669"/>
    <property type="project" value="TreeGrafter"/>
</dbReference>
<dbReference type="GO" id="GO:0030003">
    <property type="term" value="P:intracellular monoatomic cation homeostasis"/>
    <property type="evidence" value="ECO:0007669"/>
    <property type="project" value="TreeGrafter"/>
</dbReference>
<feature type="transmembrane region" description="Helical" evidence="6">
    <location>
        <begin position="336"/>
        <end position="357"/>
    </location>
</feature>
<accession>A0A914C384</accession>
<feature type="transmembrane region" description="Helical" evidence="6">
    <location>
        <begin position="82"/>
        <end position="103"/>
    </location>
</feature>
<dbReference type="InterPro" id="IPR003689">
    <property type="entry name" value="ZIP"/>
</dbReference>
<evidence type="ECO:0000313" key="8">
    <source>
        <dbReference type="WBParaSite" id="ACRNAN_Path_186.g661.t1"/>
    </source>
</evidence>
<dbReference type="Pfam" id="PF02535">
    <property type="entry name" value="Zip"/>
    <property type="match status" value="1"/>
</dbReference>
<dbReference type="AlphaFoldDB" id="A0A914C384"/>
<proteinExistence type="inferred from homology"/>
<evidence type="ECO:0000256" key="4">
    <source>
        <dbReference type="ARBA" id="ARBA00022989"/>
    </source>
</evidence>
<feature type="transmembrane region" description="Helical" evidence="6">
    <location>
        <begin position="363"/>
        <end position="382"/>
    </location>
</feature>
<keyword evidence="5 6" id="KW-0472">Membrane</keyword>
<name>A0A914C384_9BILA</name>
<comment type="subcellular location">
    <subcellularLocation>
        <location evidence="1">Membrane</location>
        <topology evidence="1">Multi-pass membrane protein</topology>
    </subcellularLocation>
</comment>
<sequence length="383" mass="42574">MANDRIGVPIISYNFTQEQLDFLCGDGKWNGALTPVDPEDHKRPSQILVWSFGLFFVTAISLCALVGILVMRFLNKKVFNRFITFFVAVGVGSLSGSAVFHLLPQAFGLVNEFDPNSNHDYLYKAFAAVIGIYLFFFCDKAIKITLETRKRRKHEANELPALPKPEDDRVKNHVIENGTDGHSGKSHEALIWSKMDQHKHDHKHTSPNNVFAQSHEADEGINRQRQRTISKNSAYLPLGYEEEDDLLNRQAHSICVHDHDLEYKQGDSVIATVAWMIIFGDGLHNFIDGVSIGASFSESILSGISVSVAVICEEFPHELGDVAILVSAGMTLRQALVYNLLSALTCYIGFFIGVVVGNLDDVFTSYTFGFAGGMFLYIALACM</sequence>
<dbReference type="InterPro" id="IPR050799">
    <property type="entry name" value="ZIP_Transporter"/>
</dbReference>
<dbReference type="Proteomes" id="UP000887540">
    <property type="component" value="Unplaced"/>
</dbReference>
<dbReference type="GO" id="GO:0005385">
    <property type="term" value="F:zinc ion transmembrane transporter activity"/>
    <property type="evidence" value="ECO:0007669"/>
    <property type="project" value="TreeGrafter"/>
</dbReference>
<feature type="transmembrane region" description="Helical" evidence="6">
    <location>
        <begin position="47"/>
        <end position="70"/>
    </location>
</feature>
<dbReference type="GO" id="GO:0071578">
    <property type="term" value="P:zinc ion import across plasma membrane"/>
    <property type="evidence" value="ECO:0007669"/>
    <property type="project" value="TreeGrafter"/>
</dbReference>
<evidence type="ECO:0000313" key="7">
    <source>
        <dbReference type="Proteomes" id="UP000887540"/>
    </source>
</evidence>
<evidence type="ECO:0000256" key="1">
    <source>
        <dbReference type="ARBA" id="ARBA00004141"/>
    </source>
</evidence>
<keyword evidence="4 6" id="KW-1133">Transmembrane helix</keyword>
<dbReference type="GO" id="GO:0140410">
    <property type="term" value="F:monoatomic cation:bicarbonate symporter activity"/>
    <property type="evidence" value="ECO:0007669"/>
    <property type="project" value="TreeGrafter"/>
</dbReference>
<comment type="similarity">
    <text evidence="2">Belongs to the ZIP transporter (TC 2.A.5) family.</text>
</comment>
<dbReference type="WBParaSite" id="ACRNAN_Path_186.g661.t1">
    <property type="protein sequence ID" value="ACRNAN_Path_186.g661.t1"/>
    <property type="gene ID" value="ACRNAN_Path_186.g661"/>
</dbReference>
<dbReference type="PANTHER" id="PTHR12191">
    <property type="entry name" value="SOLUTE CARRIER FAMILY 39"/>
    <property type="match status" value="1"/>
</dbReference>
<keyword evidence="3 6" id="KW-0812">Transmembrane</keyword>
<keyword evidence="7" id="KW-1185">Reference proteome</keyword>
<evidence type="ECO:0000256" key="5">
    <source>
        <dbReference type="ARBA" id="ARBA00023136"/>
    </source>
</evidence>
<dbReference type="PANTHER" id="PTHR12191:SF37">
    <property type="entry name" value="ZINC TRANSPORTER FOI"/>
    <property type="match status" value="1"/>
</dbReference>
<evidence type="ECO:0000256" key="2">
    <source>
        <dbReference type="ARBA" id="ARBA00006939"/>
    </source>
</evidence>
<organism evidence="7 8">
    <name type="scientific">Acrobeloides nanus</name>
    <dbReference type="NCBI Taxonomy" id="290746"/>
    <lineage>
        <taxon>Eukaryota</taxon>
        <taxon>Metazoa</taxon>
        <taxon>Ecdysozoa</taxon>
        <taxon>Nematoda</taxon>
        <taxon>Chromadorea</taxon>
        <taxon>Rhabditida</taxon>
        <taxon>Tylenchina</taxon>
        <taxon>Cephalobomorpha</taxon>
        <taxon>Cephaloboidea</taxon>
        <taxon>Cephalobidae</taxon>
        <taxon>Acrobeloides</taxon>
    </lineage>
</organism>
<reference evidence="8" key="1">
    <citation type="submission" date="2022-11" db="UniProtKB">
        <authorList>
            <consortium name="WormBaseParasite"/>
        </authorList>
    </citation>
    <scope>IDENTIFICATION</scope>
</reference>
<evidence type="ECO:0000256" key="3">
    <source>
        <dbReference type="ARBA" id="ARBA00022692"/>
    </source>
</evidence>
<feature type="transmembrane region" description="Helical" evidence="6">
    <location>
        <begin position="123"/>
        <end position="142"/>
    </location>
</feature>